<sequence length="83" mass="9014">MIRERSVITNHLETRTAPPPRDSRDSLNFFPFPSFGTPAPITVVSEQGEGSSPLSDDGCRVVSAGAFEWLKRGDRGRNATPAV</sequence>
<name>A0A4C1XL09_EUMVA</name>
<dbReference type="EMBL" id="BGZK01000902">
    <property type="protein sequence ID" value="GBP64586.1"/>
    <property type="molecule type" value="Genomic_DNA"/>
</dbReference>
<feature type="region of interest" description="Disordered" evidence="1">
    <location>
        <begin position="1"/>
        <end position="26"/>
    </location>
</feature>
<dbReference type="Proteomes" id="UP000299102">
    <property type="component" value="Unassembled WGS sequence"/>
</dbReference>
<evidence type="ECO:0000313" key="3">
    <source>
        <dbReference type="Proteomes" id="UP000299102"/>
    </source>
</evidence>
<keyword evidence="3" id="KW-1185">Reference proteome</keyword>
<accession>A0A4C1XL09</accession>
<comment type="caution">
    <text evidence="2">The sequence shown here is derived from an EMBL/GenBank/DDBJ whole genome shotgun (WGS) entry which is preliminary data.</text>
</comment>
<dbReference type="AlphaFoldDB" id="A0A4C1XL09"/>
<evidence type="ECO:0000313" key="2">
    <source>
        <dbReference type="EMBL" id="GBP64586.1"/>
    </source>
</evidence>
<protein>
    <submittedName>
        <fullName evidence="2">Uncharacterized protein</fullName>
    </submittedName>
</protein>
<organism evidence="2 3">
    <name type="scientific">Eumeta variegata</name>
    <name type="common">Bagworm moth</name>
    <name type="synonym">Eumeta japonica</name>
    <dbReference type="NCBI Taxonomy" id="151549"/>
    <lineage>
        <taxon>Eukaryota</taxon>
        <taxon>Metazoa</taxon>
        <taxon>Ecdysozoa</taxon>
        <taxon>Arthropoda</taxon>
        <taxon>Hexapoda</taxon>
        <taxon>Insecta</taxon>
        <taxon>Pterygota</taxon>
        <taxon>Neoptera</taxon>
        <taxon>Endopterygota</taxon>
        <taxon>Lepidoptera</taxon>
        <taxon>Glossata</taxon>
        <taxon>Ditrysia</taxon>
        <taxon>Tineoidea</taxon>
        <taxon>Psychidae</taxon>
        <taxon>Oiketicinae</taxon>
        <taxon>Eumeta</taxon>
    </lineage>
</organism>
<proteinExistence type="predicted"/>
<evidence type="ECO:0000256" key="1">
    <source>
        <dbReference type="SAM" id="MobiDB-lite"/>
    </source>
</evidence>
<gene>
    <name evidence="2" type="ORF">EVAR_32744_1</name>
</gene>
<reference evidence="2 3" key="1">
    <citation type="journal article" date="2019" name="Commun. Biol.">
        <title>The bagworm genome reveals a unique fibroin gene that provides high tensile strength.</title>
        <authorList>
            <person name="Kono N."/>
            <person name="Nakamura H."/>
            <person name="Ohtoshi R."/>
            <person name="Tomita M."/>
            <person name="Numata K."/>
            <person name="Arakawa K."/>
        </authorList>
    </citation>
    <scope>NUCLEOTIDE SEQUENCE [LARGE SCALE GENOMIC DNA]</scope>
</reference>